<evidence type="ECO:0000313" key="4">
    <source>
        <dbReference type="Proteomes" id="UP000694398"/>
    </source>
</evidence>
<dbReference type="SUPFAM" id="SSF57302">
    <property type="entry name" value="Snake toxin-like"/>
    <property type="match status" value="1"/>
</dbReference>
<proteinExistence type="predicted"/>
<evidence type="ECO:0000313" key="3">
    <source>
        <dbReference type="Ensembl" id="ENSCLAP00000023603.1"/>
    </source>
</evidence>
<dbReference type="OMA" id="YVHKCCN"/>
<evidence type="ECO:0000259" key="2">
    <source>
        <dbReference type="Pfam" id="PF00021"/>
    </source>
</evidence>
<dbReference type="GeneTree" id="ENSGT00690000102487"/>
<name>A0A8C2W390_CHILA</name>
<gene>
    <name evidence="3" type="primary">PATE3</name>
</gene>
<sequence>MNKHFLLLFSLFCLIVAAASLKCLTCHLHMTADRCRRGFGICTAQKDETCMNLKIIYNSSQVLSYMDCQKFCKTMKHTVNKRIYQYNCCNSNYCNREI</sequence>
<dbReference type="Pfam" id="PF00021">
    <property type="entry name" value="UPAR_LY6"/>
    <property type="match status" value="1"/>
</dbReference>
<dbReference type="CDD" id="cd23579">
    <property type="entry name" value="TFP_LU_ECD_PATE3"/>
    <property type="match status" value="1"/>
</dbReference>
<protein>
    <submittedName>
        <fullName evidence="3">Prostate and testis expressed 3</fullName>
    </submittedName>
</protein>
<dbReference type="GeneID" id="102024439"/>
<evidence type="ECO:0000256" key="1">
    <source>
        <dbReference type="SAM" id="SignalP"/>
    </source>
</evidence>
<dbReference type="OrthoDB" id="9827827at2759"/>
<dbReference type="InterPro" id="IPR045860">
    <property type="entry name" value="Snake_toxin-like_sf"/>
</dbReference>
<keyword evidence="4" id="KW-1185">Reference proteome</keyword>
<reference evidence="3" key="2">
    <citation type="submission" date="2025-09" db="UniProtKB">
        <authorList>
            <consortium name="Ensembl"/>
        </authorList>
    </citation>
    <scope>IDENTIFICATION</scope>
</reference>
<accession>A0A8C2W390</accession>
<keyword evidence="1" id="KW-0732">Signal</keyword>
<dbReference type="InterPro" id="IPR016054">
    <property type="entry name" value="LY6_UPA_recep-like"/>
</dbReference>
<organism evidence="3 4">
    <name type="scientific">Chinchilla lanigera</name>
    <name type="common">Long-tailed chinchilla</name>
    <name type="synonym">Chinchilla villidera</name>
    <dbReference type="NCBI Taxonomy" id="34839"/>
    <lineage>
        <taxon>Eukaryota</taxon>
        <taxon>Metazoa</taxon>
        <taxon>Chordata</taxon>
        <taxon>Craniata</taxon>
        <taxon>Vertebrata</taxon>
        <taxon>Euteleostomi</taxon>
        <taxon>Mammalia</taxon>
        <taxon>Eutheria</taxon>
        <taxon>Euarchontoglires</taxon>
        <taxon>Glires</taxon>
        <taxon>Rodentia</taxon>
        <taxon>Hystricomorpha</taxon>
        <taxon>Chinchillidae</taxon>
        <taxon>Chinchilla</taxon>
    </lineage>
</organism>
<dbReference type="Proteomes" id="UP000694398">
    <property type="component" value="Unassembled WGS sequence"/>
</dbReference>
<feature type="signal peptide" evidence="1">
    <location>
        <begin position="1"/>
        <end position="18"/>
    </location>
</feature>
<dbReference type="AlphaFoldDB" id="A0A8C2W390"/>
<reference evidence="3" key="1">
    <citation type="submission" date="2025-08" db="UniProtKB">
        <authorList>
            <consortium name="Ensembl"/>
        </authorList>
    </citation>
    <scope>IDENTIFICATION</scope>
</reference>
<dbReference type="Ensembl" id="ENSCLAT00000023827.1">
    <property type="protein sequence ID" value="ENSCLAP00000023603.1"/>
    <property type="gene ID" value="ENSCLAG00000016189.1"/>
</dbReference>
<feature type="domain" description="UPAR/Ly6" evidence="2">
    <location>
        <begin position="20"/>
        <end position="96"/>
    </location>
</feature>
<feature type="chain" id="PRO_5034284026" evidence="1">
    <location>
        <begin position="19"/>
        <end position="98"/>
    </location>
</feature>